<evidence type="ECO:0000259" key="4">
    <source>
        <dbReference type="PROSITE" id="PS50983"/>
    </source>
</evidence>
<organism evidence="5 6">
    <name type="scientific">Anaerobranca gottschalkii DSM 13577</name>
    <dbReference type="NCBI Taxonomy" id="1120990"/>
    <lineage>
        <taxon>Bacteria</taxon>
        <taxon>Bacillati</taxon>
        <taxon>Bacillota</taxon>
        <taxon>Clostridia</taxon>
        <taxon>Eubacteriales</taxon>
        <taxon>Proteinivoracaceae</taxon>
        <taxon>Anaerobranca</taxon>
    </lineage>
</organism>
<dbReference type="EMBL" id="FOIF01000016">
    <property type="protein sequence ID" value="SES87995.1"/>
    <property type="molecule type" value="Genomic_DNA"/>
</dbReference>
<sequence>MFKRVLSLFLILVLALFLVTGCSTKDEGKNLQEKEQKEAIQTEYPLTITDSYDNEIVINEQPKRVISVAPSITETIFALNKDVVLVGRTDFCDYPAKVSEIPSIGTLRNPNIEQIVALEPDLVIASTHFTEEVYNKLQELDIPVLVLNPNDSFEGVYHVIITLGKVLDANEKAEKVVEEMKNTVKEVKNKVKDLEKPRVYYVIGFGEFGDWTAGKGTFISEMINMAGAINVADDIEGWSYSLEKLLEHDPDLLIVSNQYNAKEGIMSTEGYKELTAVKEGRVYEIDNNLLDRQGPRLASGLKELAKIFHPEVIK</sequence>
<proteinExistence type="inferred from homology"/>
<evidence type="ECO:0000256" key="1">
    <source>
        <dbReference type="ARBA" id="ARBA00008814"/>
    </source>
</evidence>
<dbReference type="GO" id="GO:0071281">
    <property type="term" value="P:cellular response to iron ion"/>
    <property type="evidence" value="ECO:0007669"/>
    <property type="project" value="TreeGrafter"/>
</dbReference>
<dbReference type="CDD" id="cd01143">
    <property type="entry name" value="YvrC"/>
    <property type="match status" value="1"/>
</dbReference>
<keyword evidence="3" id="KW-0175">Coiled coil</keyword>
<name>A0A1I0A1M5_9FIRM</name>
<dbReference type="NCBIfam" id="NF038402">
    <property type="entry name" value="TroA_like"/>
    <property type="match status" value="1"/>
</dbReference>
<feature type="domain" description="Fe/B12 periplasmic-binding" evidence="4">
    <location>
        <begin position="64"/>
        <end position="312"/>
    </location>
</feature>
<dbReference type="Pfam" id="PF01497">
    <property type="entry name" value="Peripla_BP_2"/>
    <property type="match status" value="1"/>
</dbReference>
<reference evidence="6" key="1">
    <citation type="submission" date="2016-10" db="EMBL/GenBank/DDBJ databases">
        <authorList>
            <person name="Varghese N."/>
            <person name="Submissions S."/>
        </authorList>
    </citation>
    <scope>NUCLEOTIDE SEQUENCE [LARGE SCALE GENOMIC DNA]</scope>
    <source>
        <strain evidence="6">DSM 13577</strain>
    </source>
</reference>
<dbReference type="PROSITE" id="PS51257">
    <property type="entry name" value="PROKAR_LIPOPROTEIN"/>
    <property type="match status" value="1"/>
</dbReference>
<feature type="coiled-coil region" evidence="3">
    <location>
        <begin position="163"/>
        <end position="197"/>
    </location>
</feature>
<gene>
    <name evidence="5" type="ORF">SAMN03080614_101612</name>
</gene>
<dbReference type="PANTHER" id="PTHR30535">
    <property type="entry name" value="VITAMIN B12-BINDING PROTEIN"/>
    <property type="match status" value="1"/>
</dbReference>
<dbReference type="SUPFAM" id="SSF53807">
    <property type="entry name" value="Helical backbone' metal receptor"/>
    <property type="match status" value="1"/>
</dbReference>
<comment type="similarity">
    <text evidence="1">Belongs to the bacterial solute-binding protein 8 family.</text>
</comment>
<dbReference type="PANTHER" id="PTHR30535:SF34">
    <property type="entry name" value="MOLYBDATE-BINDING PROTEIN MOLA"/>
    <property type="match status" value="1"/>
</dbReference>
<dbReference type="InterPro" id="IPR050902">
    <property type="entry name" value="ABC_Transporter_SBP"/>
</dbReference>
<dbReference type="STRING" id="1120990.SAMN03080614_101612"/>
<dbReference type="InterPro" id="IPR002491">
    <property type="entry name" value="ABC_transptr_periplasmic_BD"/>
</dbReference>
<keyword evidence="6" id="KW-1185">Reference proteome</keyword>
<dbReference type="PROSITE" id="PS50983">
    <property type="entry name" value="FE_B12_PBP"/>
    <property type="match status" value="1"/>
</dbReference>
<dbReference type="RefSeq" id="WP_091350128.1">
    <property type="nucleotide sequence ID" value="NZ_FOIF01000016.1"/>
</dbReference>
<protein>
    <submittedName>
        <fullName evidence="5">Iron complex transport system substrate-binding protein</fullName>
    </submittedName>
</protein>
<evidence type="ECO:0000256" key="3">
    <source>
        <dbReference type="SAM" id="Coils"/>
    </source>
</evidence>
<dbReference type="OrthoDB" id="9816357at2"/>
<evidence type="ECO:0000313" key="5">
    <source>
        <dbReference type="EMBL" id="SES87995.1"/>
    </source>
</evidence>
<evidence type="ECO:0000256" key="2">
    <source>
        <dbReference type="ARBA" id="ARBA00022729"/>
    </source>
</evidence>
<evidence type="ECO:0000313" key="6">
    <source>
        <dbReference type="Proteomes" id="UP000243819"/>
    </source>
</evidence>
<accession>A0A1I0A1M5</accession>
<dbReference type="Gene3D" id="3.40.50.1980">
    <property type="entry name" value="Nitrogenase molybdenum iron protein domain"/>
    <property type="match status" value="2"/>
</dbReference>
<dbReference type="AlphaFoldDB" id="A0A1I0A1M5"/>
<dbReference type="InterPro" id="IPR054828">
    <property type="entry name" value="Vit_B12_bind_prot"/>
</dbReference>
<dbReference type="Proteomes" id="UP000243819">
    <property type="component" value="Unassembled WGS sequence"/>
</dbReference>
<keyword evidence="2" id="KW-0732">Signal</keyword>